<proteinExistence type="predicted"/>
<dbReference type="AlphaFoldDB" id="A0AAV4R3F0"/>
<dbReference type="EMBL" id="BPLR01007420">
    <property type="protein sequence ID" value="GIY16838.1"/>
    <property type="molecule type" value="Genomic_DNA"/>
</dbReference>
<evidence type="ECO:0000313" key="2">
    <source>
        <dbReference type="Proteomes" id="UP001054945"/>
    </source>
</evidence>
<organism evidence="1 2">
    <name type="scientific">Caerostris extrusa</name>
    <name type="common">Bark spider</name>
    <name type="synonym">Caerostris bankana</name>
    <dbReference type="NCBI Taxonomy" id="172846"/>
    <lineage>
        <taxon>Eukaryota</taxon>
        <taxon>Metazoa</taxon>
        <taxon>Ecdysozoa</taxon>
        <taxon>Arthropoda</taxon>
        <taxon>Chelicerata</taxon>
        <taxon>Arachnida</taxon>
        <taxon>Araneae</taxon>
        <taxon>Araneomorphae</taxon>
        <taxon>Entelegynae</taxon>
        <taxon>Araneoidea</taxon>
        <taxon>Araneidae</taxon>
        <taxon>Caerostris</taxon>
    </lineage>
</organism>
<evidence type="ECO:0000313" key="1">
    <source>
        <dbReference type="EMBL" id="GIY16838.1"/>
    </source>
</evidence>
<gene>
    <name evidence="1" type="ORF">CEXT_138751</name>
</gene>
<name>A0AAV4R3F0_CAEEX</name>
<accession>A0AAV4R3F0</accession>
<reference evidence="1 2" key="1">
    <citation type="submission" date="2021-06" db="EMBL/GenBank/DDBJ databases">
        <title>Caerostris extrusa draft genome.</title>
        <authorList>
            <person name="Kono N."/>
            <person name="Arakawa K."/>
        </authorList>
    </citation>
    <scope>NUCLEOTIDE SEQUENCE [LARGE SCALE GENOMIC DNA]</scope>
</reference>
<sequence length="106" mass="12101">MIKHFADSDAAQQYSEKFAKIIVVTSYNPDEFRVVALLTRFIRFSLYSPFRPLLGFRGAVAHGGPVVVRRPWSTMGCCANEEEENLKEVPFSLQIYVPIPDITIRH</sequence>
<protein>
    <submittedName>
        <fullName evidence="1">Uncharacterized protein</fullName>
    </submittedName>
</protein>
<keyword evidence="2" id="KW-1185">Reference proteome</keyword>
<dbReference type="Proteomes" id="UP001054945">
    <property type="component" value="Unassembled WGS sequence"/>
</dbReference>
<comment type="caution">
    <text evidence="1">The sequence shown here is derived from an EMBL/GenBank/DDBJ whole genome shotgun (WGS) entry which is preliminary data.</text>
</comment>